<dbReference type="EMBL" id="PGGW01000069">
    <property type="protein sequence ID" value="PJE94653.1"/>
    <property type="molecule type" value="Genomic_DNA"/>
</dbReference>
<dbReference type="InterPro" id="IPR011024">
    <property type="entry name" value="G_crystallin-like"/>
</dbReference>
<dbReference type="Proteomes" id="UP000230407">
    <property type="component" value="Unassembled WGS sequence"/>
</dbReference>
<name>A0A2M8LRR5_9ACTN</name>
<evidence type="ECO:0000313" key="2">
    <source>
        <dbReference type="Proteomes" id="UP000230407"/>
    </source>
</evidence>
<gene>
    <name evidence="1" type="ORF">CUT44_29035</name>
</gene>
<proteinExistence type="predicted"/>
<dbReference type="SUPFAM" id="SSF49695">
    <property type="entry name" value="gamma-Crystallin-like"/>
    <property type="match status" value="1"/>
</dbReference>
<dbReference type="AlphaFoldDB" id="A0A2M8LRR5"/>
<evidence type="ECO:0000313" key="1">
    <source>
        <dbReference type="EMBL" id="PJE94653.1"/>
    </source>
</evidence>
<comment type="caution">
    <text evidence="1">The sequence shown here is derived from an EMBL/GenBank/DDBJ whole genome shotgun (WGS) entry which is preliminary data.</text>
</comment>
<dbReference type="Gene3D" id="2.60.20.10">
    <property type="entry name" value="Crystallins"/>
    <property type="match status" value="1"/>
</dbReference>
<organism evidence="1 2">
    <name type="scientific">Streptomyces carminius</name>
    <dbReference type="NCBI Taxonomy" id="2665496"/>
    <lineage>
        <taxon>Bacteria</taxon>
        <taxon>Bacillati</taxon>
        <taxon>Actinomycetota</taxon>
        <taxon>Actinomycetes</taxon>
        <taxon>Kitasatosporales</taxon>
        <taxon>Streptomycetaceae</taxon>
        <taxon>Streptomyces</taxon>
    </lineage>
</organism>
<sequence length="154" mass="16766">MADLRTGAQECFGTFTEAVEAASGGRIDDAPASARSAAQDPAFRKRTKELATAAETARNGDLIQGTLFEHENYGGATFTVYGEAPCPDNGKVDYSIDLPDDWKDIVTSVQPWANCWIWLYPEPGLNGDRDGPFKENTPYVGSFMNDRTESVGFS</sequence>
<protein>
    <submittedName>
        <fullName evidence="1">Uncharacterized protein</fullName>
    </submittedName>
</protein>
<reference evidence="1 2" key="1">
    <citation type="submission" date="2017-11" db="EMBL/GenBank/DDBJ databases">
        <title>Streptomyces carmine sp. nov., a novel actinomycete isolated from Sophora alopecuroides in Xinjiang, China.</title>
        <authorList>
            <person name="Wang Y."/>
            <person name="Luo X."/>
            <person name="Wan C."/>
            <person name="Zhang L."/>
        </authorList>
    </citation>
    <scope>NUCLEOTIDE SEQUENCE [LARGE SCALE GENOMIC DNA]</scope>
    <source>
        <strain evidence="1 2">TRM SA0054</strain>
    </source>
</reference>
<accession>A0A2M8LRR5</accession>
<keyword evidence="2" id="KW-1185">Reference proteome</keyword>